<dbReference type="Proteomes" id="UP000219338">
    <property type="component" value="Unassembled WGS sequence"/>
</dbReference>
<dbReference type="GO" id="GO:0005634">
    <property type="term" value="C:nucleus"/>
    <property type="evidence" value="ECO:0007669"/>
    <property type="project" value="UniProtKB-SubCell"/>
</dbReference>
<dbReference type="Pfam" id="PF04082">
    <property type="entry name" value="Fungal_trans"/>
    <property type="match status" value="1"/>
</dbReference>
<dbReference type="CDD" id="cd12148">
    <property type="entry name" value="fungal_TF_MHR"/>
    <property type="match status" value="1"/>
</dbReference>
<evidence type="ECO:0000313" key="7">
    <source>
        <dbReference type="Proteomes" id="UP000219338"/>
    </source>
</evidence>
<accession>A0A284SC40</accession>
<dbReference type="PANTHER" id="PTHR31001:SF56">
    <property type="entry name" value="ZN(2)-C6 FUNGAL-TYPE DOMAIN-CONTAINING PROTEIN"/>
    <property type="match status" value="1"/>
</dbReference>
<feature type="compositionally biased region" description="Polar residues" evidence="4">
    <location>
        <begin position="775"/>
        <end position="786"/>
    </location>
</feature>
<feature type="region of interest" description="Disordered" evidence="4">
    <location>
        <begin position="763"/>
        <end position="816"/>
    </location>
</feature>
<protein>
    <recommendedName>
        <fullName evidence="5">Xylanolytic transcriptional activator regulatory domain-containing protein</fullName>
    </recommendedName>
</protein>
<feature type="coiled-coil region" evidence="3">
    <location>
        <begin position="107"/>
        <end position="134"/>
    </location>
</feature>
<evidence type="ECO:0000256" key="2">
    <source>
        <dbReference type="ARBA" id="ARBA00023242"/>
    </source>
</evidence>
<evidence type="ECO:0000256" key="4">
    <source>
        <dbReference type="SAM" id="MobiDB-lite"/>
    </source>
</evidence>
<dbReference type="InterPro" id="IPR050613">
    <property type="entry name" value="Sec_Metabolite_Reg"/>
</dbReference>
<dbReference type="GO" id="GO:0008270">
    <property type="term" value="F:zinc ion binding"/>
    <property type="evidence" value="ECO:0007669"/>
    <property type="project" value="InterPro"/>
</dbReference>
<evidence type="ECO:0000256" key="3">
    <source>
        <dbReference type="SAM" id="Coils"/>
    </source>
</evidence>
<keyword evidence="7" id="KW-1185">Reference proteome</keyword>
<evidence type="ECO:0000256" key="1">
    <source>
        <dbReference type="ARBA" id="ARBA00004123"/>
    </source>
</evidence>
<dbReference type="OMA" id="REMYLMP"/>
<dbReference type="GO" id="GO:0006351">
    <property type="term" value="P:DNA-templated transcription"/>
    <property type="evidence" value="ECO:0007669"/>
    <property type="project" value="InterPro"/>
</dbReference>
<gene>
    <name evidence="6" type="ORF">ARMOST_22162</name>
</gene>
<comment type="subcellular location">
    <subcellularLocation>
        <location evidence="1">Nucleus</location>
    </subcellularLocation>
</comment>
<dbReference type="OrthoDB" id="424974at2759"/>
<keyword evidence="3" id="KW-0175">Coiled coil</keyword>
<keyword evidence="2" id="KW-0539">Nucleus</keyword>
<sequence>MPAELTDPKMKRRTRRKGTEDFYKFDSALAREVEDKRSRGEVCACRYPIVCPLKSFRYHANPVSVEVVLPFVLTVRTQRSPFLSRHSFFDKGSLSTGQGTRFVLAATEHLHRKVARLTGRIRQLEDALSTTQAQFSDIPHPLLHDDFAESEGSPCADVPLDVSEMASMTEVPDMHGTLAVSDHGISRFFGLTGGLESYFIASSCTSPESEAHSPDSRLGSLSPTSTVSPANDLAVLSQGFPFPPVKNSDDIYDVIRDHLPVWDQALMLTNVYFGQFSWIFHGVSRDQIDEMLPVIYRKPTAPSSDEDYTGPHDLALLFVVLAIGSLVDGDRGTEQAARFHQVSKAAICLQSVLEKPSIVTVQCLHLMSIYNAMNGGDAANGTTMETTWSLTHLAVHLAHTIGLHRDSERWGLSNKMVQRRRNLFVDLYVADAWQSLHTGRPPSFSMAYSDCHFPEYDSSHGSPSDVQFCIFQFRFASECVSFVLSHTLTAEAPTYATILELDRKVRDYPLPESLYPQGDTPTSWQRFILDHIRESGISDFFFVFAEANVWHAVLMYVHRSYFAQALIEQPDNPLKSNYATSVLVTMRSSATILRCVRDQFSQWNSACGRYWTMWTFAFSAAVVFGTVVTGAPRSPLAGSAMSELNRACVLFSKAAVHSSYAKKALPILTKLSEKAHHALAAAQNDATPISSGDREGSLWPIKAEDSTDEDLLIFAGHTRFLSAKRKIMTRDLSASSSPNVFHYYDADRTPPFAAEYQHSNAPQSHYSYSYDRSRTSGPPSTVSNPNFAFDWAQEHQHQSPHQSSSIPPRRLSRPLLTSDRPEHSREMYLMPPSSPLGNIPSTDVSLPTFAVPSEPCLQERWYSFLQTSGVMEHDTFN</sequence>
<dbReference type="EMBL" id="FUEG01000063">
    <property type="protein sequence ID" value="SJL18568.1"/>
    <property type="molecule type" value="Genomic_DNA"/>
</dbReference>
<name>A0A284SC40_ARMOS</name>
<organism evidence="6 7">
    <name type="scientific">Armillaria ostoyae</name>
    <name type="common">Armillaria root rot fungus</name>
    <dbReference type="NCBI Taxonomy" id="47428"/>
    <lineage>
        <taxon>Eukaryota</taxon>
        <taxon>Fungi</taxon>
        <taxon>Dikarya</taxon>
        <taxon>Basidiomycota</taxon>
        <taxon>Agaricomycotina</taxon>
        <taxon>Agaricomycetes</taxon>
        <taxon>Agaricomycetidae</taxon>
        <taxon>Agaricales</taxon>
        <taxon>Marasmiineae</taxon>
        <taxon>Physalacriaceae</taxon>
        <taxon>Armillaria</taxon>
    </lineage>
</organism>
<dbReference type="GO" id="GO:0003677">
    <property type="term" value="F:DNA binding"/>
    <property type="evidence" value="ECO:0007669"/>
    <property type="project" value="InterPro"/>
</dbReference>
<dbReference type="AlphaFoldDB" id="A0A284SC40"/>
<evidence type="ECO:0000259" key="5">
    <source>
        <dbReference type="SMART" id="SM00906"/>
    </source>
</evidence>
<dbReference type="InterPro" id="IPR007219">
    <property type="entry name" value="XnlR_reg_dom"/>
</dbReference>
<reference evidence="7" key="1">
    <citation type="journal article" date="2017" name="Nat. Ecol. Evol.">
        <title>Genome expansion and lineage-specific genetic innovations in the forest pathogenic fungi Armillaria.</title>
        <authorList>
            <person name="Sipos G."/>
            <person name="Prasanna A.N."/>
            <person name="Walter M.C."/>
            <person name="O'Connor E."/>
            <person name="Balint B."/>
            <person name="Krizsan K."/>
            <person name="Kiss B."/>
            <person name="Hess J."/>
            <person name="Varga T."/>
            <person name="Slot J."/>
            <person name="Riley R."/>
            <person name="Boka B."/>
            <person name="Rigling D."/>
            <person name="Barry K."/>
            <person name="Lee J."/>
            <person name="Mihaltcheva S."/>
            <person name="LaButti K."/>
            <person name="Lipzen A."/>
            <person name="Waldron R."/>
            <person name="Moloney N.M."/>
            <person name="Sperisen C."/>
            <person name="Kredics L."/>
            <person name="Vagvoelgyi C."/>
            <person name="Patrignani A."/>
            <person name="Fitzpatrick D."/>
            <person name="Nagy I."/>
            <person name="Doyle S."/>
            <person name="Anderson J.B."/>
            <person name="Grigoriev I.V."/>
            <person name="Gueldener U."/>
            <person name="Muensterkoetter M."/>
            <person name="Nagy L.G."/>
        </authorList>
    </citation>
    <scope>NUCLEOTIDE SEQUENCE [LARGE SCALE GENOMIC DNA]</scope>
    <source>
        <strain evidence="7">C18/9</strain>
    </source>
</reference>
<dbReference type="PANTHER" id="PTHR31001">
    <property type="entry name" value="UNCHARACTERIZED TRANSCRIPTIONAL REGULATORY PROTEIN"/>
    <property type="match status" value="1"/>
</dbReference>
<dbReference type="SMART" id="SM00906">
    <property type="entry name" value="Fungal_trans"/>
    <property type="match status" value="1"/>
</dbReference>
<feature type="compositionally biased region" description="Low complexity" evidence="4">
    <location>
        <begin position="799"/>
        <end position="816"/>
    </location>
</feature>
<feature type="domain" description="Xylanolytic transcriptional activator regulatory" evidence="5">
    <location>
        <begin position="387"/>
        <end position="460"/>
    </location>
</feature>
<proteinExistence type="predicted"/>
<evidence type="ECO:0000313" key="6">
    <source>
        <dbReference type="EMBL" id="SJL18568.1"/>
    </source>
</evidence>